<sequence length="62" mass="6929">MTNDIVPISTTEGPFMRAQLTDSSEDLVQVTVDKAHPDECLIITEETHINSSPTEDENRENL</sequence>
<dbReference type="Proteomes" id="UP001501729">
    <property type="component" value="Unassembled WGS sequence"/>
</dbReference>
<gene>
    <name evidence="1" type="ORF">GCM10025751_44930</name>
</gene>
<protein>
    <submittedName>
        <fullName evidence="1">Uncharacterized protein</fullName>
    </submittedName>
</protein>
<evidence type="ECO:0000313" key="2">
    <source>
        <dbReference type="Proteomes" id="UP001501729"/>
    </source>
</evidence>
<keyword evidence="2" id="KW-1185">Reference proteome</keyword>
<accession>A0AAV3UND0</accession>
<organism evidence="1 2">
    <name type="scientific">Haladaptatus pallidirubidus</name>
    <dbReference type="NCBI Taxonomy" id="1008152"/>
    <lineage>
        <taxon>Archaea</taxon>
        <taxon>Methanobacteriati</taxon>
        <taxon>Methanobacteriota</taxon>
        <taxon>Stenosarchaea group</taxon>
        <taxon>Halobacteria</taxon>
        <taxon>Halobacteriales</taxon>
        <taxon>Haladaptataceae</taxon>
        <taxon>Haladaptatus</taxon>
    </lineage>
</organism>
<comment type="caution">
    <text evidence="1">The sequence shown here is derived from an EMBL/GenBank/DDBJ whole genome shotgun (WGS) entry which is preliminary data.</text>
</comment>
<reference evidence="1 2" key="1">
    <citation type="journal article" date="2019" name="Int. J. Syst. Evol. Microbiol.">
        <title>The Global Catalogue of Microorganisms (GCM) 10K type strain sequencing project: providing services to taxonomists for standard genome sequencing and annotation.</title>
        <authorList>
            <consortium name="The Broad Institute Genomics Platform"/>
            <consortium name="The Broad Institute Genome Sequencing Center for Infectious Disease"/>
            <person name="Wu L."/>
            <person name="Ma J."/>
        </authorList>
    </citation>
    <scope>NUCLEOTIDE SEQUENCE [LARGE SCALE GENOMIC DNA]</scope>
    <source>
        <strain evidence="1 2">JCM 17504</strain>
    </source>
</reference>
<dbReference type="AlphaFoldDB" id="A0AAV3UND0"/>
<name>A0AAV3UND0_9EURY</name>
<evidence type="ECO:0000313" key="1">
    <source>
        <dbReference type="EMBL" id="GAA5060125.1"/>
    </source>
</evidence>
<dbReference type="EMBL" id="BAABKX010000018">
    <property type="protein sequence ID" value="GAA5060125.1"/>
    <property type="molecule type" value="Genomic_DNA"/>
</dbReference>
<proteinExistence type="predicted"/>